<evidence type="ECO:0000256" key="2">
    <source>
        <dbReference type="ARBA" id="ARBA00003906"/>
    </source>
</evidence>
<dbReference type="InterPro" id="IPR029061">
    <property type="entry name" value="THDP-binding"/>
</dbReference>
<protein>
    <submittedName>
        <fullName evidence="6">Thiamine pyrophosphate-dependent enzyme</fullName>
    </submittedName>
</protein>
<sequence length="797" mass="89242">MENLLENDLVAAEKLSFDRFREEVLSDYRLACESREASLMGRKEVLTGKAKFGIFGDGKEVAQIAAAKFFRPGDYRAGYYRDQTFVFASKQASIEQFFAQLYANPDVNQDPFSAGRQMNSHFATPNTDADGNWLPLARQKNISSDMAPTASQMPRAVGLAFASKLFRKVDELKAFPELSNNGNEVCFCTIGDASTSEGHFWEAVNAAGVLQIPLAIFVWDDGYGISVPKKLQTTKGSISEVLKGFQQREGTNGLDIYKLKGWDYASMVELLEPAIQKIRDTHIPAIFHIEEITQPQGHSTSGSHERYKSPERLEWERSFDCIKKFKEWILENALSSEEELSDIELKAKEFVRDCKNRAWATYQQPIKDQVSRVLELASALMLQLPEKAGVLEAEIRKLKAEKEPMRRDVMSSLHKLIQLAGKTDHAFWLKDYYQDLKKENKALYNSHLYNEGPKSALNIKGSTLTFAADAPIVNGYEILNKYFDQLFASNPKVIAFGEDVGYIGDVNQGFAGLQAKYGADRISDTGIRELTIMGQGIGAAFRGLRPIAEIQYLDYLLYGLQPLSDDVATTHYRTFGKQSCPLIVRTRGHRLEGIWHSGSPMGMILNSLRGMHVCVPRNMVQAVGMYNTLLQSNDPAIVVECLNGYRLKEKLPQDLLGYTVPLGIPEIVRKGTDITLVSYGSTLRIVQEAAAQLAIYGIDAEVVDVQTLLPFDIHHSILESLKKTSRILFIDEDVPGGAAAYMFNKVMEEQGGYRWLDVAPRTLTAQAHRPAYASDGDYFSKPNLEDIVELVKEMMAE</sequence>
<name>A0ABS9BFE5_9BACT</name>
<keyword evidence="4" id="KW-0786">Thiamine pyrophosphate</keyword>
<gene>
    <name evidence="6" type="ORF">L0U88_04395</name>
</gene>
<evidence type="ECO:0000256" key="1">
    <source>
        <dbReference type="ARBA" id="ARBA00001964"/>
    </source>
</evidence>
<dbReference type="Pfam" id="PF02780">
    <property type="entry name" value="Transketolase_C"/>
    <property type="match status" value="1"/>
</dbReference>
<dbReference type="EMBL" id="JAKEVY010000001">
    <property type="protein sequence ID" value="MCF1713869.1"/>
    <property type="molecule type" value="Genomic_DNA"/>
</dbReference>
<dbReference type="RefSeq" id="WP_234864396.1">
    <property type="nucleotide sequence ID" value="NZ_JAKEVY010000001.1"/>
</dbReference>
<dbReference type="InterPro" id="IPR033248">
    <property type="entry name" value="Transketolase_C"/>
</dbReference>
<dbReference type="Gene3D" id="3.40.50.920">
    <property type="match status" value="1"/>
</dbReference>
<dbReference type="CDD" id="cd02000">
    <property type="entry name" value="TPP_E1_PDC_ADC_BCADC"/>
    <property type="match status" value="1"/>
</dbReference>
<keyword evidence="7" id="KW-1185">Reference proteome</keyword>
<dbReference type="SUPFAM" id="SSF52518">
    <property type="entry name" value="Thiamin diphosphate-binding fold (THDP-binding)"/>
    <property type="match status" value="2"/>
</dbReference>
<evidence type="ECO:0000256" key="4">
    <source>
        <dbReference type="ARBA" id="ARBA00023052"/>
    </source>
</evidence>
<dbReference type="Proteomes" id="UP001200145">
    <property type="component" value="Unassembled WGS sequence"/>
</dbReference>
<dbReference type="SUPFAM" id="SSF52922">
    <property type="entry name" value="TK C-terminal domain-like"/>
    <property type="match status" value="1"/>
</dbReference>
<comment type="function">
    <text evidence="2">E1 component of the 2-oxoglutarate dehydrogenase (OGDH) complex which catalyzes the decarboxylation of 2-oxoglutarate, the first step in the conversion of 2-oxoglutarate to succinyl-CoA and CO(2).</text>
</comment>
<dbReference type="InterPro" id="IPR005475">
    <property type="entry name" value="Transketolase-like_Pyr-bd"/>
</dbReference>
<dbReference type="Pfam" id="PF00676">
    <property type="entry name" value="E1_dh"/>
    <property type="match status" value="1"/>
</dbReference>
<proteinExistence type="predicted"/>
<evidence type="ECO:0000256" key="3">
    <source>
        <dbReference type="ARBA" id="ARBA00023002"/>
    </source>
</evidence>
<dbReference type="PANTHER" id="PTHR43257:SF2">
    <property type="entry name" value="PYRUVATE DEHYDROGENASE E1 COMPONENT SUBUNIT BETA"/>
    <property type="match status" value="1"/>
</dbReference>
<evidence type="ECO:0000259" key="5">
    <source>
        <dbReference type="SMART" id="SM00861"/>
    </source>
</evidence>
<feature type="domain" description="Transketolase-like pyrimidine-binding" evidence="5">
    <location>
        <begin position="473"/>
        <end position="647"/>
    </location>
</feature>
<evidence type="ECO:0000313" key="6">
    <source>
        <dbReference type="EMBL" id="MCF1713869.1"/>
    </source>
</evidence>
<dbReference type="PANTHER" id="PTHR43257">
    <property type="entry name" value="PYRUVATE DEHYDROGENASE E1 COMPONENT BETA SUBUNIT"/>
    <property type="match status" value="1"/>
</dbReference>
<keyword evidence="3" id="KW-0560">Oxidoreductase</keyword>
<comment type="caution">
    <text evidence="6">The sequence shown here is derived from an EMBL/GenBank/DDBJ whole genome shotgun (WGS) entry which is preliminary data.</text>
</comment>
<evidence type="ECO:0000313" key="7">
    <source>
        <dbReference type="Proteomes" id="UP001200145"/>
    </source>
</evidence>
<dbReference type="InterPro" id="IPR001017">
    <property type="entry name" value="DH_E1"/>
</dbReference>
<organism evidence="6 7">
    <name type="scientific">Flavihumibacter fluminis</name>
    <dbReference type="NCBI Taxonomy" id="2909236"/>
    <lineage>
        <taxon>Bacteria</taxon>
        <taxon>Pseudomonadati</taxon>
        <taxon>Bacteroidota</taxon>
        <taxon>Chitinophagia</taxon>
        <taxon>Chitinophagales</taxon>
        <taxon>Chitinophagaceae</taxon>
        <taxon>Flavihumibacter</taxon>
    </lineage>
</organism>
<reference evidence="6 7" key="1">
    <citation type="submission" date="2022-01" db="EMBL/GenBank/DDBJ databases">
        <title>Flavihumibacter sp. nov., isolated from sediment of a river.</title>
        <authorList>
            <person name="Liu H."/>
        </authorList>
    </citation>
    <scope>NUCLEOTIDE SEQUENCE [LARGE SCALE GENOMIC DNA]</scope>
    <source>
        <strain evidence="6 7">RY-1</strain>
    </source>
</reference>
<dbReference type="SMART" id="SM00861">
    <property type="entry name" value="Transket_pyr"/>
    <property type="match status" value="1"/>
</dbReference>
<dbReference type="Pfam" id="PF02779">
    <property type="entry name" value="Transket_pyr"/>
    <property type="match status" value="1"/>
</dbReference>
<accession>A0ABS9BFE5</accession>
<dbReference type="InterPro" id="IPR009014">
    <property type="entry name" value="Transketo_C/PFOR_II"/>
</dbReference>
<dbReference type="Gene3D" id="3.40.50.970">
    <property type="match status" value="2"/>
</dbReference>
<comment type="cofactor">
    <cofactor evidence="1">
        <name>thiamine diphosphate</name>
        <dbReference type="ChEBI" id="CHEBI:58937"/>
    </cofactor>
</comment>